<reference evidence="3" key="1">
    <citation type="submission" date="2015-10" db="EMBL/GenBank/DDBJ databases">
        <authorList>
            <person name="Gilbert D.G."/>
        </authorList>
    </citation>
    <scope>NUCLEOTIDE SEQUENCE</scope>
</reference>
<evidence type="ECO:0000313" key="3">
    <source>
        <dbReference type="EMBL" id="CUS42852.1"/>
    </source>
</evidence>
<protein>
    <submittedName>
        <fullName evidence="3">Short chain dehydrogenase family protein</fullName>
    </submittedName>
</protein>
<dbReference type="GO" id="GO:0016491">
    <property type="term" value="F:oxidoreductase activity"/>
    <property type="evidence" value="ECO:0007669"/>
    <property type="project" value="UniProtKB-KW"/>
</dbReference>
<dbReference type="EMBL" id="CZQC01000071">
    <property type="protein sequence ID" value="CUS42852.1"/>
    <property type="molecule type" value="Genomic_DNA"/>
</dbReference>
<dbReference type="PROSITE" id="PS00061">
    <property type="entry name" value="ADH_SHORT"/>
    <property type="match status" value="1"/>
</dbReference>
<comment type="similarity">
    <text evidence="1">Belongs to the short-chain dehydrogenases/reductases (SDR) family.</text>
</comment>
<organism evidence="3">
    <name type="scientific">hydrothermal vent metagenome</name>
    <dbReference type="NCBI Taxonomy" id="652676"/>
    <lineage>
        <taxon>unclassified sequences</taxon>
        <taxon>metagenomes</taxon>
        <taxon>ecological metagenomes</taxon>
    </lineage>
</organism>
<evidence type="ECO:0000256" key="2">
    <source>
        <dbReference type="ARBA" id="ARBA00023002"/>
    </source>
</evidence>
<name>A0A161JP28_9ZZZZ</name>
<dbReference type="Pfam" id="PF00106">
    <property type="entry name" value="adh_short"/>
    <property type="match status" value="1"/>
</dbReference>
<dbReference type="InterPro" id="IPR036291">
    <property type="entry name" value="NAD(P)-bd_dom_sf"/>
</dbReference>
<keyword evidence="2" id="KW-0560">Oxidoreductase</keyword>
<dbReference type="NCBIfam" id="NF006099">
    <property type="entry name" value="PRK08251.1"/>
    <property type="match status" value="1"/>
</dbReference>
<dbReference type="SUPFAM" id="SSF51735">
    <property type="entry name" value="NAD(P)-binding Rossmann-fold domains"/>
    <property type="match status" value="1"/>
</dbReference>
<sequence>MSQRIVITGASSGIGAALAWEYAGRGYDIGLCARRAENMEVLCTELHARYPSQQFIYETLDVNNLESVAPVLKTLAARLGSIDVLIANAGVTGVRRTGNGKLDIDVGIIQTNLLGAIATIDAAVAIFREQDRGHLVGISSFSAFRGIPGSAAYSASKAALSNYLEAVRTELHKKNIQVTTIHPGFIKTDLADNMERFPFVIEAPKAARLMAEAIRKRKKEATVPAWPWNLLRILMKKMPDSIVAKMF</sequence>
<proteinExistence type="inferred from homology"/>
<dbReference type="AlphaFoldDB" id="A0A161JP28"/>
<gene>
    <name evidence="3" type="ORF">MGWOODY_Tha2928</name>
</gene>
<dbReference type="Gene3D" id="3.40.50.720">
    <property type="entry name" value="NAD(P)-binding Rossmann-like Domain"/>
    <property type="match status" value="1"/>
</dbReference>
<dbReference type="PANTHER" id="PTHR44196">
    <property type="entry name" value="DEHYDROGENASE/REDUCTASE SDR FAMILY MEMBER 7B"/>
    <property type="match status" value="1"/>
</dbReference>
<dbReference type="PRINTS" id="PR00081">
    <property type="entry name" value="GDHRDH"/>
</dbReference>
<dbReference type="PANTHER" id="PTHR44196:SF1">
    <property type="entry name" value="DEHYDROGENASE_REDUCTASE SDR FAMILY MEMBER 7B"/>
    <property type="match status" value="1"/>
</dbReference>
<evidence type="ECO:0000256" key="1">
    <source>
        <dbReference type="ARBA" id="ARBA00006484"/>
    </source>
</evidence>
<dbReference type="InterPro" id="IPR002347">
    <property type="entry name" value="SDR_fam"/>
</dbReference>
<dbReference type="GO" id="GO:0016020">
    <property type="term" value="C:membrane"/>
    <property type="evidence" value="ECO:0007669"/>
    <property type="project" value="TreeGrafter"/>
</dbReference>
<accession>A0A161JP28</accession>
<dbReference type="InterPro" id="IPR020904">
    <property type="entry name" value="Sc_DH/Rdtase_CS"/>
</dbReference>
<dbReference type="PRINTS" id="PR00080">
    <property type="entry name" value="SDRFAMILY"/>
</dbReference>